<dbReference type="STRING" id="3469.A0A4Y7L7B3"/>
<proteinExistence type="predicted"/>
<gene>
    <name evidence="1" type="ORF">C5167_043655</name>
</gene>
<accession>A0A4Y7L7B3</accession>
<organism evidence="1 2">
    <name type="scientific">Papaver somniferum</name>
    <name type="common">Opium poppy</name>
    <dbReference type="NCBI Taxonomy" id="3469"/>
    <lineage>
        <taxon>Eukaryota</taxon>
        <taxon>Viridiplantae</taxon>
        <taxon>Streptophyta</taxon>
        <taxon>Embryophyta</taxon>
        <taxon>Tracheophyta</taxon>
        <taxon>Spermatophyta</taxon>
        <taxon>Magnoliopsida</taxon>
        <taxon>Ranunculales</taxon>
        <taxon>Papaveraceae</taxon>
        <taxon>Papaveroideae</taxon>
        <taxon>Papaver</taxon>
    </lineage>
</organism>
<keyword evidence="2" id="KW-1185">Reference proteome</keyword>
<name>A0A4Y7L7B3_PAPSO</name>
<protein>
    <submittedName>
        <fullName evidence="1">Uncharacterized protein</fullName>
    </submittedName>
</protein>
<dbReference type="Gramene" id="RZC81076">
    <property type="protein sequence ID" value="RZC81076"/>
    <property type="gene ID" value="C5167_043655"/>
</dbReference>
<evidence type="ECO:0000313" key="1">
    <source>
        <dbReference type="EMBL" id="RZC81076.1"/>
    </source>
</evidence>
<dbReference type="EMBL" id="CM010724">
    <property type="protein sequence ID" value="RZC81076.1"/>
    <property type="molecule type" value="Genomic_DNA"/>
</dbReference>
<reference evidence="1 2" key="1">
    <citation type="journal article" date="2018" name="Science">
        <title>The opium poppy genome and morphinan production.</title>
        <authorList>
            <person name="Guo L."/>
            <person name="Winzer T."/>
            <person name="Yang X."/>
            <person name="Li Y."/>
            <person name="Ning Z."/>
            <person name="He Z."/>
            <person name="Teodor R."/>
            <person name="Lu Y."/>
            <person name="Bowser T.A."/>
            <person name="Graham I.A."/>
            <person name="Ye K."/>
        </authorList>
    </citation>
    <scope>NUCLEOTIDE SEQUENCE [LARGE SCALE GENOMIC DNA]</scope>
    <source>
        <strain evidence="2">cv. HN1</strain>
        <tissue evidence="1">Leaves</tissue>
    </source>
</reference>
<sequence length="114" mass="12805">MNRGGIFKNLPRLLEFFKDPSFAKCPVAVSFGFGGEIVSCKHSQLATDPPTGSSEVYMHTDFSLVSQSTEYEATIQGRKMILSFLFFGIIWKGLNFQQRLCNCLCLPQFSSNYS</sequence>
<dbReference type="Gene3D" id="1.25.40.1030">
    <property type="match status" value="1"/>
</dbReference>
<dbReference type="Proteomes" id="UP000316621">
    <property type="component" value="Chromosome 10"/>
</dbReference>
<evidence type="ECO:0000313" key="2">
    <source>
        <dbReference type="Proteomes" id="UP000316621"/>
    </source>
</evidence>
<dbReference type="AlphaFoldDB" id="A0A4Y7L7B3"/>